<comment type="function">
    <text evidence="5">Catalyzes the cleavage of glutathione into 5-oxo-L-proline and a Cys-Gly dipeptide. Acts specifically on glutathione, but not on other gamma-glutamyl peptides.</text>
</comment>
<dbReference type="Pfam" id="PF04752">
    <property type="entry name" value="ChaC"/>
    <property type="match status" value="1"/>
</dbReference>
<dbReference type="EMBL" id="LR899885">
    <property type="protein sequence ID" value="CAD7243105.1"/>
    <property type="molecule type" value="Genomic_DNA"/>
</dbReference>
<comment type="catalytic activity">
    <reaction evidence="6">
        <text>glutathione = L-cysteinylglycine + 5-oxo-L-proline</text>
        <dbReference type="Rhea" id="RHEA:47724"/>
        <dbReference type="ChEBI" id="CHEBI:57925"/>
        <dbReference type="ChEBI" id="CHEBI:58402"/>
        <dbReference type="ChEBI" id="CHEBI:61694"/>
        <dbReference type="EC" id="4.3.2.7"/>
    </reaction>
</comment>
<evidence type="ECO:0000313" key="7">
    <source>
        <dbReference type="EMBL" id="CAD7243105.1"/>
    </source>
</evidence>
<proteinExistence type="inferred from homology"/>
<keyword evidence="8" id="KW-1185">Reference proteome</keyword>
<sequence>MWIFGYGSLIWKVDFPYKERMVGYIKGYQRRFWQASIDHRGTPEYPGRVVTLVPSDDPDAQVWGVAYEIGPDDQDLVNAKLGEREKRYKKLPAVPFYSREMPLLPKEVMVYVGPTDGPLFLGSAPIEEIAARIMNARGPSGENIDYLLQLHEFMKSECPEAPDEHLALIVEAEKVWGVAYLVSQEVLDDVIQHLDHREKGGYEKVKVTFYPEADGMPFTVDMYHGLPTNPFYIGPESIDSTATRIAKSVGPSGKNTDYLCNLVHALNELTSEGCESYLRSLYQAVKNHESMCRE</sequence>
<dbReference type="EMBL" id="CAJPEV010000368">
    <property type="protein sequence ID" value="CAG0884535.1"/>
    <property type="molecule type" value="Genomic_DNA"/>
</dbReference>
<dbReference type="InterPro" id="IPR006840">
    <property type="entry name" value="ChaC"/>
</dbReference>
<name>A0A7R8X591_9CRUS</name>
<evidence type="ECO:0000256" key="6">
    <source>
        <dbReference type="ARBA" id="ARBA00048073"/>
    </source>
</evidence>
<dbReference type="InterPro" id="IPR013024">
    <property type="entry name" value="GGCT-like"/>
</dbReference>
<dbReference type="SUPFAM" id="SSF110857">
    <property type="entry name" value="Gamma-glutamyl cyclotransferase-like"/>
    <property type="match status" value="1"/>
</dbReference>
<reference evidence="7" key="1">
    <citation type="submission" date="2020-11" db="EMBL/GenBank/DDBJ databases">
        <authorList>
            <person name="Tran Van P."/>
        </authorList>
    </citation>
    <scope>NUCLEOTIDE SEQUENCE</scope>
</reference>
<evidence type="ECO:0000313" key="8">
    <source>
        <dbReference type="Proteomes" id="UP000677054"/>
    </source>
</evidence>
<dbReference type="Gene3D" id="3.10.490.10">
    <property type="entry name" value="Gamma-glutamyl cyclotransferase-like"/>
    <property type="match status" value="1"/>
</dbReference>
<organism evidence="7">
    <name type="scientific">Darwinula stevensoni</name>
    <dbReference type="NCBI Taxonomy" id="69355"/>
    <lineage>
        <taxon>Eukaryota</taxon>
        <taxon>Metazoa</taxon>
        <taxon>Ecdysozoa</taxon>
        <taxon>Arthropoda</taxon>
        <taxon>Crustacea</taxon>
        <taxon>Oligostraca</taxon>
        <taxon>Ostracoda</taxon>
        <taxon>Podocopa</taxon>
        <taxon>Podocopida</taxon>
        <taxon>Darwinulocopina</taxon>
        <taxon>Darwinuloidea</taxon>
        <taxon>Darwinulidae</taxon>
        <taxon>Darwinula</taxon>
    </lineage>
</organism>
<protein>
    <recommendedName>
        <fullName evidence="2">glutathione-specific gamma-glutamylcyclotransferase</fullName>
        <ecNumber evidence="2">4.3.2.7</ecNumber>
    </recommendedName>
    <alternativeName>
        <fullName evidence="4">Cation transport regulator-like protein 2</fullName>
    </alternativeName>
</protein>
<dbReference type="InterPro" id="IPR036568">
    <property type="entry name" value="GGCT-like_sf"/>
</dbReference>
<evidence type="ECO:0000256" key="5">
    <source>
        <dbReference type="ARBA" id="ARBA00045227"/>
    </source>
</evidence>
<dbReference type="PANTHER" id="PTHR12192:SF2">
    <property type="entry name" value="GLUTATHIONE-SPECIFIC GAMMA-GLUTAMYLCYCLOTRANSFERASE 2"/>
    <property type="match status" value="1"/>
</dbReference>
<evidence type="ECO:0000256" key="1">
    <source>
        <dbReference type="ARBA" id="ARBA00009662"/>
    </source>
</evidence>
<dbReference type="GO" id="GO:0005737">
    <property type="term" value="C:cytoplasm"/>
    <property type="evidence" value="ECO:0007669"/>
    <property type="project" value="TreeGrafter"/>
</dbReference>
<evidence type="ECO:0000256" key="4">
    <source>
        <dbReference type="ARBA" id="ARBA00043195"/>
    </source>
</evidence>
<dbReference type="CDD" id="cd06661">
    <property type="entry name" value="GGCT_like"/>
    <property type="match status" value="2"/>
</dbReference>
<gene>
    <name evidence="7" type="ORF">DSTB1V02_LOCUS3039</name>
</gene>
<comment type="similarity">
    <text evidence="1">Belongs to the gamma-glutamylcyclotransferase family. ChaC subfamily.</text>
</comment>
<evidence type="ECO:0000256" key="3">
    <source>
        <dbReference type="ARBA" id="ARBA00023239"/>
    </source>
</evidence>
<dbReference type="OrthoDB" id="1933483at2759"/>
<dbReference type="GO" id="GO:0061928">
    <property type="term" value="F:glutathione specific gamma-glutamylcyclotransferase activity"/>
    <property type="evidence" value="ECO:0007669"/>
    <property type="project" value="UniProtKB-EC"/>
</dbReference>
<evidence type="ECO:0000256" key="2">
    <source>
        <dbReference type="ARBA" id="ARBA00012344"/>
    </source>
</evidence>
<accession>A0A7R8X591</accession>
<dbReference type="PANTHER" id="PTHR12192">
    <property type="entry name" value="CATION TRANSPORT PROTEIN CHAC-RELATED"/>
    <property type="match status" value="1"/>
</dbReference>
<dbReference type="AlphaFoldDB" id="A0A7R8X591"/>
<dbReference type="EC" id="4.3.2.7" evidence="2"/>
<dbReference type="Proteomes" id="UP000677054">
    <property type="component" value="Unassembled WGS sequence"/>
</dbReference>
<dbReference type="GO" id="GO:0006751">
    <property type="term" value="P:glutathione catabolic process"/>
    <property type="evidence" value="ECO:0007669"/>
    <property type="project" value="InterPro"/>
</dbReference>
<keyword evidence="3" id="KW-0456">Lyase</keyword>